<proteinExistence type="predicted"/>
<reference evidence="1" key="1">
    <citation type="journal article" date="2021" name="Proc. Natl. Acad. Sci. U.S.A.">
        <title>A Catalog of Tens of Thousands of Viruses from Human Metagenomes Reveals Hidden Associations with Chronic Diseases.</title>
        <authorList>
            <person name="Tisza M.J."/>
            <person name="Buck C.B."/>
        </authorList>
    </citation>
    <scope>NUCLEOTIDE SEQUENCE</scope>
    <source>
        <strain evidence="1">CtAUQ2</strain>
    </source>
</reference>
<sequence>MTVQELNRDQLVEIKQSMLLERMDAEGDWPSWGEMADADSLISDEDVFEEYANTEFTEDDFFCSCEQSMAI</sequence>
<dbReference type="EMBL" id="BK015022">
    <property type="protein sequence ID" value="DAD87552.1"/>
    <property type="molecule type" value="Genomic_DNA"/>
</dbReference>
<evidence type="ECO:0000313" key="1">
    <source>
        <dbReference type="EMBL" id="DAD87552.1"/>
    </source>
</evidence>
<organism evidence="1">
    <name type="scientific">Siphoviridae sp. ctAUQ2</name>
    <dbReference type="NCBI Taxonomy" id="2826182"/>
    <lineage>
        <taxon>Viruses</taxon>
        <taxon>Duplodnaviria</taxon>
        <taxon>Heunggongvirae</taxon>
        <taxon>Uroviricota</taxon>
        <taxon>Caudoviricetes</taxon>
    </lineage>
</organism>
<protein>
    <submittedName>
        <fullName evidence="1">Uncharacterized protein</fullName>
    </submittedName>
</protein>
<name>A0A8S5MZB0_9CAUD</name>
<accession>A0A8S5MZB0</accession>